<dbReference type="InterPro" id="IPR001841">
    <property type="entry name" value="Znf_RING"/>
</dbReference>
<proteinExistence type="predicted"/>
<feature type="domain" description="RING-type" evidence="7">
    <location>
        <begin position="261"/>
        <end position="305"/>
    </location>
</feature>
<sequence length="313" mass="34413">MVVPNIRNPNRHRTLQVATPTKSQYHLEPDHTFAYRHVGRRTKGGTGGGFLYSSGAYRSNGGNGTGNGSTVAIVFALVGVCLAFICIAFACSKSEKRRNENHGDIRTTRNSVYRQRSQRAAANNNNNNNNNATAIQFHTSQSVYNSPSGGDPIQFHTSPNVYSTPSGAVDSIPYVTGPIPERNIAMKSNFYFQIVLPDKSNIDPSVLREEAEMGDTASDEDSVIENGDPPGKGGIHKGTNNSLSSRFLMSTWRRPTASDECSICLQSYEPGQTICLAKNTNCKHVFHQDCIEEWLRDHSDCPLCRVNLVYKPP</sequence>
<name>A0AAD2CME8_9STRA</name>
<gene>
    <name evidence="8" type="ORF">CYCCA115_LOCUS6628</name>
</gene>
<feature type="region of interest" description="Disordered" evidence="5">
    <location>
        <begin position="97"/>
        <end position="116"/>
    </location>
</feature>
<organism evidence="8 9">
    <name type="scientific">Cylindrotheca closterium</name>
    <dbReference type="NCBI Taxonomy" id="2856"/>
    <lineage>
        <taxon>Eukaryota</taxon>
        <taxon>Sar</taxon>
        <taxon>Stramenopiles</taxon>
        <taxon>Ochrophyta</taxon>
        <taxon>Bacillariophyta</taxon>
        <taxon>Bacillariophyceae</taxon>
        <taxon>Bacillariophycidae</taxon>
        <taxon>Bacillariales</taxon>
        <taxon>Bacillariaceae</taxon>
        <taxon>Cylindrotheca</taxon>
    </lineage>
</organism>
<dbReference type="AlphaFoldDB" id="A0AAD2CME8"/>
<keyword evidence="1" id="KW-0479">Metal-binding</keyword>
<feature type="transmembrane region" description="Helical" evidence="6">
    <location>
        <begin position="71"/>
        <end position="91"/>
    </location>
</feature>
<keyword evidence="9" id="KW-1185">Reference proteome</keyword>
<feature type="region of interest" description="Disordered" evidence="5">
    <location>
        <begin position="211"/>
        <end position="240"/>
    </location>
</feature>
<dbReference type="EMBL" id="CAKOGP040000802">
    <property type="protein sequence ID" value="CAJ1939528.1"/>
    <property type="molecule type" value="Genomic_DNA"/>
</dbReference>
<evidence type="ECO:0000256" key="5">
    <source>
        <dbReference type="SAM" id="MobiDB-lite"/>
    </source>
</evidence>
<evidence type="ECO:0000256" key="3">
    <source>
        <dbReference type="ARBA" id="ARBA00022833"/>
    </source>
</evidence>
<feature type="compositionally biased region" description="Basic and acidic residues" evidence="5">
    <location>
        <begin position="97"/>
        <end position="107"/>
    </location>
</feature>
<comment type="caution">
    <text evidence="8">The sequence shown here is derived from an EMBL/GenBank/DDBJ whole genome shotgun (WGS) entry which is preliminary data.</text>
</comment>
<keyword evidence="6" id="KW-0472">Membrane</keyword>
<keyword evidence="3" id="KW-0862">Zinc</keyword>
<evidence type="ECO:0000256" key="4">
    <source>
        <dbReference type="PROSITE-ProRule" id="PRU00175"/>
    </source>
</evidence>
<keyword evidence="6" id="KW-0812">Transmembrane</keyword>
<dbReference type="Gene3D" id="3.30.40.10">
    <property type="entry name" value="Zinc/RING finger domain, C3HC4 (zinc finger)"/>
    <property type="match status" value="1"/>
</dbReference>
<evidence type="ECO:0000259" key="7">
    <source>
        <dbReference type="PROSITE" id="PS50089"/>
    </source>
</evidence>
<dbReference type="SUPFAM" id="SSF57850">
    <property type="entry name" value="RING/U-box"/>
    <property type="match status" value="1"/>
</dbReference>
<evidence type="ECO:0000256" key="1">
    <source>
        <dbReference type="ARBA" id="ARBA00022723"/>
    </source>
</evidence>
<keyword evidence="2 4" id="KW-0863">Zinc-finger</keyword>
<dbReference type="GO" id="GO:0008270">
    <property type="term" value="F:zinc ion binding"/>
    <property type="evidence" value="ECO:0007669"/>
    <property type="project" value="UniProtKB-KW"/>
</dbReference>
<dbReference type="PANTHER" id="PTHR14155">
    <property type="entry name" value="RING FINGER DOMAIN-CONTAINING"/>
    <property type="match status" value="1"/>
</dbReference>
<reference evidence="8" key="1">
    <citation type="submission" date="2023-08" db="EMBL/GenBank/DDBJ databases">
        <authorList>
            <person name="Audoor S."/>
            <person name="Bilcke G."/>
        </authorList>
    </citation>
    <scope>NUCLEOTIDE SEQUENCE</scope>
</reference>
<dbReference type="PROSITE" id="PS50089">
    <property type="entry name" value="ZF_RING_2"/>
    <property type="match status" value="1"/>
</dbReference>
<dbReference type="Pfam" id="PF13639">
    <property type="entry name" value="zf-RING_2"/>
    <property type="match status" value="1"/>
</dbReference>
<keyword evidence="6" id="KW-1133">Transmembrane helix</keyword>
<evidence type="ECO:0000256" key="2">
    <source>
        <dbReference type="ARBA" id="ARBA00022771"/>
    </source>
</evidence>
<dbReference type="Proteomes" id="UP001295423">
    <property type="component" value="Unassembled WGS sequence"/>
</dbReference>
<dbReference type="InterPro" id="IPR013083">
    <property type="entry name" value="Znf_RING/FYVE/PHD"/>
</dbReference>
<dbReference type="SMART" id="SM00184">
    <property type="entry name" value="RING"/>
    <property type="match status" value="1"/>
</dbReference>
<dbReference type="InterPro" id="IPR053238">
    <property type="entry name" value="RING-H2_zinc_finger"/>
</dbReference>
<protein>
    <recommendedName>
        <fullName evidence="7">RING-type domain-containing protein</fullName>
    </recommendedName>
</protein>
<dbReference type="PANTHER" id="PTHR14155:SF627">
    <property type="entry name" value="OS06G0192800 PROTEIN"/>
    <property type="match status" value="1"/>
</dbReference>
<evidence type="ECO:0000313" key="9">
    <source>
        <dbReference type="Proteomes" id="UP001295423"/>
    </source>
</evidence>
<evidence type="ECO:0000256" key="6">
    <source>
        <dbReference type="SAM" id="Phobius"/>
    </source>
</evidence>
<evidence type="ECO:0000313" key="8">
    <source>
        <dbReference type="EMBL" id="CAJ1939528.1"/>
    </source>
</evidence>
<accession>A0AAD2CME8</accession>